<keyword evidence="3" id="KW-1185">Reference proteome</keyword>
<evidence type="ECO:0000313" key="2">
    <source>
        <dbReference type="EMBL" id="KIJ44486.1"/>
    </source>
</evidence>
<accession>A0A0C9W0R5</accession>
<feature type="region of interest" description="Disordered" evidence="1">
    <location>
        <begin position="171"/>
        <end position="194"/>
    </location>
</feature>
<dbReference type="Proteomes" id="UP000054279">
    <property type="component" value="Unassembled WGS sequence"/>
</dbReference>
<feature type="compositionally biased region" description="Low complexity" evidence="1">
    <location>
        <begin position="179"/>
        <end position="194"/>
    </location>
</feature>
<dbReference type="HOGENOM" id="CLU_1166483_0_0_1"/>
<name>A0A0C9W0R5_SPHS4</name>
<gene>
    <name evidence="2" type="ORF">M422DRAFT_252090</name>
</gene>
<feature type="compositionally biased region" description="Polar residues" evidence="1">
    <location>
        <begin position="229"/>
        <end position="238"/>
    </location>
</feature>
<organism evidence="2 3">
    <name type="scientific">Sphaerobolus stellatus (strain SS14)</name>
    <dbReference type="NCBI Taxonomy" id="990650"/>
    <lineage>
        <taxon>Eukaryota</taxon>
        <taxon>Fungi</taxon>
        <taxon>Dikarya</taxon>
        <taxon>Basidiomycota</taxon>
        <taxon>Agaricomycotina</taxon>
        <taxon>Agaricomycetes</taxon>
        <taxon>Phallomycetidae</taxon>
        <taxon>Geastrales</taxon>
        <taxon>Sphaerobolaceae</taxon>
        <taxon>Sphaerobolus</taxon>
    </lineage>
</organism>
<proteinExistence type="predicted"/>
<feature type="region of interest" description="Disordered" evidence="1">
    <location>
        <begin position="217"/>
        <end position="238"/>
    </location>
</feature>
<evidence type="ECO:0000313" key="3">
    <source>
        <dbReference type="Proteomes" id="UP000054279"/>
    </source>
</evidence>
<dbReference type="AlphaFoldDB" id="A0A0C9W0R5"/>
<reference evidence="2 3" key="1">
    <citation type="submission" date="2014-06" db="EMBL/GenBank/DDBJ databases">
        <title>Evolutionary Origins and Diversification of the Mycorrhizal Mutualists.</title>
        <authorList>
            <consortium name="DOE Joint Genome Institute"/>
            <consortium name="Mycorrhizal Genomics Consortium"/>
            <person name="Kohler A."/>
            <person name="Kuo A."/>
            <person name="Nagy L.G."/>
            <person name="Floudas D."/>
            <person name="Copeland A."/>
            <person name="Barry K.W."/>
            <person name="Cichocki N."/>
            <person name="Veneault-Fourrey C."/>
            <person name="LaButti K."/>
            <person name="Lindquist E.A."/>
            <person name="Lipzen A."/>
            <person name="Lundell T."/>
            <person name="Morin E."/>
            <person name="Murat C."/>
            <person name="Riley R."/>
            <person name="Ohm R."/>
            <person name="Sun H."/>
            <person name="Tunlid A."/>
            <person name="Henrissat B."/>
            <person name="Grigoriev I.V."/>
            <person name="Hibbett D.S."/>
            <person name="Martin F."/>
        </authorList>
    </citation>
    <scope>NUCLEOTIDE SEQUENCE [LARGE SCALE GENOMIC DNA]</scope>
    <source>
        <strain evidence="2 3">SS14</strain>
    </source>
</reference>
<sequence>MTDNPTRDNLSTDFQRALRAIVKRSHVQKRMVKDADTKLEAAYSKLVTLQSKADTQVKAAKRALEQGKDEELARKKLKKVQQDMRDHLSSLKALEATSSGNIPKPEVVIPDILSQDITFQAHRVHCVITTTSTSSSRQMPLASPQVTRPSTLHLPPIHQAQPAPYPSNMLYPPHLHTTQSSYSASQHSYQPQPYSPQPYQWPETYYHQPNVQYTRNTNKGWPYAHHPSQESQYHGFQR</sequence>
<protein>
    <submittedName>
        <fullName evidence="2">Uncharacterized protein</fullName>
    </submittedName>
</protein>
<evidence type="ECO:0000256" key="1">
    <source>
        <dbReference type="SAM" id="MobiDB-lite"/>
    </source>
</evidence>
<dbReference type="EMBL" id="KN837117">
    <property type="protein sequence ID" value="KIJ44486.1"/>
    <property type="molecule type" value="Genomic_DNA"/>
</dbReference>